<dbReference type="Gene3D" id="1.10.10.10">
    <property type="entry name" value="Winged helix-like DNA-binding domain superfamily/Winged helix DNA-binding domain"/>
    <property type="match status" value="1"/>
</dbReference>
<dbReference type="Pfam" id="PF04542">
    <property type="entry name" value="Sigma70_r2"/>
    <property type="match status" value="1"/>
</dbReference>
<dbReference type="GO" id="GO:0003677">
    <property type="term" value="F:DNA binding"/>
    <property type="evidence" value="ECO:0007669"/>
    <property type="project" value="UniProtKB-KW"/>
</dbReference>
<evidence type="ECO:0000256" key="1">
    <source>
        <dbReference type="ARBA" id="ARBA00010641"/>
    </source>
</evidence>
<dbReference type="InterPro" id="IPR039425">
    <property type="entry name" value="RNA_pol_sigma-70-like"/>
</dbReference>
<evidence type="ECO:0000256" key="4">
    <source>
        <dbReference type="ARBA" id="ARBA00023125"/>
    </source>
</evidence>
<comment type="caution">
    <text evidence="8">The sequence shown here is derived from an EMBL/GenBank/DDBJ whole genome shotgun (WGS) entry which is preliminary data.</text>
</comment>
<dbReference type="Gene3D" id="1.10.1740.10">
    <property type="match status" value="1"/>
</dbReference>
<reference evidence="8" key="1">
    <citation type="journal article" date="2020" name="mSystems">
        <title>Genome- and Community-Level Interaction Insights into Carbon Utilization and Element Cycling Functions of Hydrothermarchaeota in Hydrothermal Sediment.</title>
        <authorList>
            <person name="Zhou Z."/>
            <person name="Liu Y."/>
            <person name="Xu W."/>
            <person name="Pan J."/>
            <person name="Luo Z.H."/>
            <person name="Li M."/>
        </authorList>
    </citation>
    <scope>NUCLEOTIDE SEQUENCE [LARGE SCALE GENOMIC DNA]</scope>
    <source>
        <strain evidence="8">SpSt-1181</strain>
    </source>
</reference>
<dbReference type="AlphaFoldDB" id="A0A831SNP9"/>
<evidence type="ECO:0000259" key="7">
    <source>
        <dbReference type="Pfam" id="PF08281"/>
    </source>
</evidence>
<keyword evidence="2" id="KW-0805">Transcription regulation</keyword>
<dbReference type="CDD" id="cd06171">
    <property type="entry name" value="Sigma70_r4"/>
    <property type="match status" value="1"/>
</dbReference>
<evidence type="ECO:0000259" key="6">
    <source>
        <dbReference type="Pfam" id="PF04542"/>
    </source>
</evidence>
<dbReference type="InterPro" id="IPR013249">
    <property type="entry name" value="RNA_pol_sigma70_r4_t2"/>
</dbReference>
<comment type="similarity">
    <text evidence="1">Belongs to the sigma-70 factor family. ECF subfamily.</text>
</comment>
<name>A0A831SNP9_PROAE</name>
<dbReference type="PANTHER" id="PTHR43133">
    <property type="entry name" value="RNA POLYMERASE ECF-TYPE SIGMA FACTO"/>
    <property type="match status" value="1"/>
</dbReference>
<organism evidence="8">
    <name type="scientific">Prosthecochloris aestuarii</name>
    <dbReference type="NCBI Taxonomy" id="1102"/>
    <lineage>
        <taxon>Bacteria</taxon>
        <taxon>Pseudomonadati</taxon>
        <taxon>Chlorobiota</taxon>
        <taxon>Chlorobiia</taxon>
        <taxon>Chlorobiales</taxon>
        <taxon>Chlorobiaceae</taxon>
        <taxon>Prosthecochloris</taxon>
    </lineage>
</organism>
<evidence type="ECO:0000256" key="2">
    <source>
        <dbReference type="ARBA" id="ARBA00023015"/>
    </source>
</evidence>
<sequence length="180" mass="20757">MAQISQDSSTRFHSGDYGALKEVVAVYQEPLFRIGLKLLGNPDDAKDFCQDVFLHAWKQREFYNPERPFQPWFFQLAFNLGRGMLRKRKRVVPEEYAEPQSVDETAHASVVVGEKSLRVQALLQQLKPMYRECLALRFESDLKLEEIAEVLGVSTGTVKTRLRRGLMAFKELYIRNGGEE</sequence>
<dbReference type="GO" id="GO:0006352">
    <property type="term" value="P:DNA-templated transcription initiation"/>
    <property type="evidence" value="ECO:0007669"/>
    <property type="project" value="InterPro"/>
</dbReference>
<keyword evidence="5" id="KW-0804">Transcription</keyword>
<dbReference type="InterPro" id="IPR013324">
    <property type="entry name" value="RNA_pol_sigma_r3/r4-like"/>
</dbReference>
<dbReference type="SUPFAM" id="SSF88946">
    <property type="entry name" value="Sigma2 domain of RNA polymerase sigma factors"/>
    <property type="match status" value="1"/>
</dbReference>
<evidence type="ECO:0000256" key="5">
    <source>
        <dbReference type="ARBA" id="ARBA00023163"/>
    </source>
</evidence>
<dbReference type="PANTHER" id="PTHR43133:SF8">
    <property type="entry name" value="RNA POLYMERASE SIGMA FACTOR HI_1459-RELATED"/>
    <property type="match status" value="1"/>
</dbReference>
<dbReference type="EMBL" id="DSBW01000013">
    <property type="protein sequence ID" value="HED30196.1"/>
    <property type="molecule type" value="Genomic_DNA"/>
</dbReference>
<dbReference type="InterPro" id="IPR007627">
    <property type="entry name" value="RNA_pol_sigma70_r2"/>
</dbReference>
<dbReference type="NCBIfam" id="TIGR02937">
    <property type="entry name" value="sigma70-ECF"/>
    <property type="match status" value="1"/>
</dbReference>
<protein>
    <submittedName>
        <fullName evidence="8">Sigma-70 family RNA polymerase sigma factor</fullName>
    </submittedName>
</protein>
<feature type="domain" description="RNA polymerase sigma-70 region 2" evidence="6">
    <location>
        <begin position="26"/>
        <end position="90"/>
    </location>
</feature>
<evidence type="ECO:0000256" key="3">
    <source>
        <dbReference type="ARBA" id="ARBA00023082"/>
    </source>
</evidence>
<proteinExistence type="inferred from homology"/>
<dbReference type="GO" id="GO:0016987">
    <property type="term" value="F:sigma factor activity"/>
    <property type="evidence" value="ECO:0007669"/>
    <property type="project" value="UniProtKB-KW"/>
</dbReference>
<keyword evidence="4" id="KW-0238">DNA-binding</keyword>
<dbReference type="Pfam" id="PF08281">
    <property type="entry name" value="Sigma70_r4_2"/>
    <property type="match status" value="1"/>
</dbReference>
<dbReference type="InterPro" id="IPR036388">
    <property type="entry name" value="WH-like_DNA-bd_sf"/>
</dbReference>
<dbReference type="InterPro" id="IPR014284">
    <property type="entry name" value="RNA_pol_sigma-70_dom"/>
</dbReference>
<feature type="domain" description="RNA polymerase sigma factor 70 region 4 type 2" evidence="7">
    <location>
        <begin position="117"/>
        <end position="167"/>
    </location>
</feature>
<dbReference type="SUPFAM" id="SSF88659">
    <property type="entry name" value="Sigma3 and sigma4 domains of RNA polymerase sigma factors"/>
    <property type="match status" value="1"/>
</dbReference>
<accession>A0A831SNP9</accession>
<dbReference type="InterPro" id="IPR013325">
    <property type="entry name" value="RNA_pol_sigma_r2"/>
</dbReference>
<keyword evidence="3" id="KW-0731">Sigma factor</keyword>
<gene>
    <name evidence="8" type="ORF">ENN50_00580</name>
</gene>
<evidence type="ECO:0000313" key="8">
    <source>
        <dbReference type="EMBL" id="HED30196.1"/>
    </source>
</evidence>
<dbReference type="Proteomes" id="UP000886335">
    <property type="component" value="Unassembled WGS sequence"/>
</dbReference>